<sequence length="128" mass="14783">MINVLIMFEMNKDKDKRFILDPACTVLKIGVNYNDLVSGGVISDVRLEPLPMMEKFDVLHKCNSASDEVKKTIIFAFSKKILKSFVNHLRVFTLGEVLAFKAKRYGYYSREYLRCLNFIIKGQPVLKI</sequence>
<dbReference type="Proteomes" id="UP000298652">
    <property type="component" value="Chromosome 7"/>
</dbReference>
<reference evidence="1" key="1">
    <citation type="submission" date="2019-03" db="EMBL/GenBank/DDBJ databases">
        <title>WGS assembly of Setaria viridis.</title>
        <authorList>
            <person name="Huang P."/>
            <person name="Jenkins J."/>
            <person name="Grimwood J."/>
            <person name="Barry K."/>
            <person name="Healey A."/>
            <person name="Mamidi S."/>
            <person name="Sreedasyam A."/>
            <person name="Shu S."/>
            <person name="Feldman M."/>
            <person name="Wu J."/>
            <person name="Yu Y."/>
            <person name="Chen C."/>
            <person name="Johnson J."/>
            <person name="Rokhsar D."/>
            <person name="Baxter I."/>
            <person name="Schmutz J."/>
            <person name="Brutnell T."/>
            <person name="Kellogg E."/>
        </authorList>
    </citation>
    <scope>NUCLEOTIDE SEQUENCE [LARGE SCALE GENOMIC DNA]</scope>
</reference>
<organism evidence="1 2">
    <name type="scientific">Setaria viridis</name>
    <name type="common">Green bristlegrass</name>
    <name type="synonym">Setaria italica subsp. viridis</name>
    <dbReference type="NCBI Taxonomy" id="4556"/>
    <lineage>
        <taxon>Eukaryota</taxon>
        <taxon>Viridiplantae</taxon>
        <taxon>Streptophyta</taxon>
        <taxon>Embryophyta</taxon>
        <taxon>Tracheophyta</taxon>
        <taxon>Spermatophyta</taxon>
        <taxon>Magnoliopsida</taxon>
        <taxon>Liliopsida</taxon>
        <taxon>Poales</taxon>
        <taxon>Poaceae</taxon>
        <taxon>PACMAD clade</taxon>
        <taxon>Panicoideae</taxon>
        <taxon>Panicodae</taxon>
        <taxon>Paniceae</taxon>
        <taxon>Cenchrinae</taxon>
        <taxon>Setaria</taxon>
    </lineage>
</organism>
<dbReference type="Gramene" id="TKW04975">
    <property type="protein sequence ID" value="TKW04975"/>
    <property type="gene ID" value="SEVIR_7G145700v2"/>
</dbReference>
<name>A0A4U6TTV8_SETVI</name>
<protein>
    <submittedName>
        <fullName evidence="1">Uncharacterized protein</fullName>
    </submittedName>
</protein>
<dbReference type="AlphaFoldDB" id="A0A4U6TTV8"/>
<dbReference type="EMBL" id="CM016558">
    <property type="protein sequence ID" value="TKW04975.1"/>
    <property type="molecule type" value="Genomic_DNA"/>
</dbReference>
<evidence type="ECO:0000313" key="2">
    <source>
        <dbReference type="Proteomes" id="UP000298652"/>
    </source>
</evidence>
<accession>A0A4U6TTV8</accession>
<evidence type="ECO:0000313" key="1">
    <source>
        <dbReference type="EMBL" id="TKW04975.1"/>
    </source>
</evidence>
<gene>
    <name evidence="1" type="ORF">SEVIR_7G145700v2</name>
</gene>
<proteinExistence type="predicted"/>
<keyword evidence="2" id="KW-1185">Reference proteome</keyword>